<feature type="domain" description="DUF7708" evidence="1">
    <location>
        <begin position="89"/>
        <end position="233"/>
    </location>
</feature>
<keyword evidence="3" id="KW-1185">Reference proteome</keyword>
<gene>
    <name evidence="2" type="ORF">H2201_000983</name>
</gene>
<evidence type="ECO:0000313" key="2">
    <source>
        <dbReference type="EMBL" id="KAJ9668739.1"/>
    </source>
</evidence>
<protein>
    <recommendedName>
        <fullName evidence="1">DUF7708 domain-containing protein</fullName>
    </recommendedName>
</protein>
<dbReference type="EMBL" id="JAPDRL010000005">
    <property type="protein sequence ID" value="KAJ9668739.1"/>
    <property type="molecule type" value="Genomic_DNA"/>
</dbReference>
<dbReference type="Pfam" id="PF24809">
    <property type="entry name" value="DUF7708"/>
    <property type="match status" value="1"/>
</dbReference>
<sequence>MATVVKIDQQSSIRLPSGAGWSYAQASALLNPATEAYQDAVKLFSAELAHDERKRVWLQGKHDMKDVQEAVYEVKAIYEKSKISKARVWLDKLSSRIMLYGTVLDTLSQHHAEYVSLVWGAIKFVLVGILNQEELIKELAKALCGIADALPHVELKMILYPTDAMKSLVATLYAHIIKFVQRAASWYKEGKMRHVFSAIARPYKLRFKDIVDDISEAARAVDRLAVSLSMAEQREMHLKQHDTHTVVTEIRRFLEEHHNLQHSMQLDTSRRVCEIQFSQILTFAATTPLVGPETTRGIYVSMRNRRRRLKGMGPAPFRSTPQSLQAWATERQSSLIVFRGSFRARNALNDFVADTIDLILDANIPAVWVLQSRNEGQYSSVDILKQLVLQVLQQNHTLLDERSASLNAAQYQSATTEDEWFNLLGSVLVGLAQIYIIVDAEILDSSINDRLTWACAFRKLFDELRGRGVNTVVKVAITGYKATTFSCLPKDVVDNAVQIPETKSKKAIAQVGRQRGRPNRNIKSMRLWPNPQLSSRCTVESRNGLR</sequence>
<dbReference type="InterPro" id="IPR056125">
    <property type="entry name" value="DUF7708"/>
</dbReference>
<dbReference type="Proteomes" id="UP001172684">
    <property type="component" value="Unassembled WGS sequence"/>
</dbReference>
<reference evidence="2" key="1">
    <citation type="submission" date="2022-10" db="EMBL/GenBank/DDBJ databases">
        <title>Culturing micro-colonial fungi from biological soil crusts in the Mojave desert and describing Neophaeococcomyces mojavensis, and introducing the new genera and species Taxawa tesnikishii.</title>
        <authorList>
            <person name="Kurbessoian T."/>
            <person name="Stajich J.E."/>
        </authorList>
    </citation>
    <scope>NUCLEOTIDE SEQUENCE</scope>
    <source>
        <strain evidence="2">TK_1</strain>
    </source>
</reference>
<organism evidence="2 3">
    <name type="scientific">Coniosporium apollinis</name>
    <dbReference type="NCBI Taxonomy" id="61459"/>
    <lineage>
        <taxon>Eukaryota</taxon>
        <taxon>Fungi</taxon>
        <taxon>Dikarya</taxon>
        <taxon>Ascomycota</taxon>
        <taxon>Pezizomycotina</taxon>
        <taxon>Dothideomycetes</taxon>
        <taxon>Dothideomycetes incertae sedis</taxon>
        <taxon>Coniosporium</taxon>
    </lineage>
</organism>
<accession>A0ABQ9P2A7</accession>
<comment type="caution">
    <text evidence="2">The sequence shown here is derived from an EMBL/GenBank/DDBJ whole genome shotgun (WGS) entry which is preliminary data.</text>
</comment>
<evidence type="ECO:0000259" key="1">
    <source>
        <dbReference type="Pfam" id="PF24809"/>
    </source>
</evidence>
<evidence type="ECO:0000313" key="3">
    <source>
        <dbReference type="Proteomes" id="UP001172684"/>
    </source>
</evidence>
<proteinExistence type="predicted"/>
<name>A0ABQ9P2A7_9PEZI</name>